<keyword evidence="6" id="KW-1185">Reference proteome</keyword>
<dbReference type="STRING" id="398512.Bccel_5313"/>
<dbReference type="EMBL" id="LGTC01000001">
    <property type="protein sequence ID" value="KNY30036.1"/>
    <property type="molecule type" value="Genomic_DNA"/>
</dbReference>
<dbReference type="RefSeq" id="WP_036944836.1">
    <property type="nucleotide sequence ID" value="NZ_JQKC01000036.1"/>
</dbReference>
<comment type="similarity">
    <text evidence="1">Belongs to the glycosyl hydrolase 3 family.</text>
</comment>
<dbReference type="GO" id="GO:0004563">
    <property type="term" value="F:beta-N-acetylhexosaminidase activity"/>
    <property type="evidence" value="ECO:0007669"/>
    <property type="project" value="UniProtKB-EC"/>
</dbReference>
<evidence type="ECO:0000313" key="5">
    <source>
        <dbReference type="EMBL" id="KNY30036.1"/>
    </source>
</evidence>
<dbReference type="GO" id="GO:0009254">
    <property type="term" value="P:peptidoglycan turnover"/>
    <property type="evidence" value="ECO:0007669"/>
    <property type="project" value="TreeGrafter"/>
</dbReference>
<evidence type="ECO:0000313" key="6">
    <source>
        <dbReference type="Proteomes" id="UP000036923"/>
    </source>
</evidence>
<accession>A0A0L6JVZ2</accession>
<evidence type="ECO:0000256" key="1">
    <source>
        <dbReference type="ARBA" id="ARBA00005336"/>
    </source>
</evidence>
<dbReference type="InterPro" id="IPR050226">
    <property type="entry name" value="NagZ_Beta-hexosaminidase"/>
</dbReference>
<evidence type="ECO:0000256" key="3">
    <source>
        <dbReference type="ARBA" id="ARBA00023295"/>
    </source>
</evidence>
<dbReference type="InterPro" id="IPR017853">
    <property type="entry name" value="GH"/>
</dbReference>
<dbReference type="OrthoDB" id="9805821at2"/>
<dbReference type="EC" id="3.2.1.52" evidence="5"/>
<name>A0A0L6JVZ2_9FIRM</name>
<dbReference type="NCBIfam" id="NF003740">
    <property type="entry name" value="PRK05337.1"/>
    <property type="match status" value="1"/>
</dbReference>
<protein>
    <submittedName>
        <fullName evidence="5">Beta-N-acetylhexosaminidase</fullName>
        <ecNumber evidence="5">3.2.1.52</ecNumber>
    </submittedName>
</protein>
<dbReference type="Gene3D" id="3.20.20.300">
    <property type="entry name" value="Glycoside hydrolase, family 3, N-terminal domain"/>
    <property type="match status" value="1"/>
</dbReference>
<evidence type="ECO:0000256" key="2">
    <source>
        <dbReference type="ARBA" id="ARBA00022801"/>
    </source>
</evidence>
<dbReference type="Proteomes" id="UP000036923">
    <property type="component" value="Unassembled WGS sequence"/>
</dbReference>
<reference evidence="6" key="1">
    <citation type="submission" date="2015-07" db="EMBL/GenBank/DDBJ databases">
        <title>Near-Complete Genome Sequence of the Cellulolytic Bacterium Bacteroides (Pseudobacteroides) cellulosolvens ATCC 35603.</title>
        <authorList>
            <person name="Dassa B."/>
            <person name="Utturkar S.M."/>
            <person name="Klingeman D.M."/>
            <person name="Hurt R.A."/>
            <person name="Keller M."/>
            <person name="Xu J."/>
            <person name="Reddy Y.H.K."/>
            <person name="Borovok I."/>
            <person name="Grinberg I.R."/>
            <person name="Lamed R."/>
            <person name="Zhivin O."/>
            <person name="Bayer E.A."/>
            <person name="Brown S.D."/>
        </authorList>
    </citation>
    <scope>NUCLEOTIDE SEQUENCE [LARGE SCALE GENOMIC DNA]</scope>
    <source>
        <strain evidence="6">DSM 2933</strain>
    </source>
</reference>
<dbReference type="PROSITE" id="PS51257">
    <property type="entry name" value="PROKAR_LIPOPROTEIN"/>
    <property type="match status" value="1"/>
</dbReference>
<feature type="domain" description="Glycoside hydrolase family 3 N-terminal" evidence="4">
    <location>
        <begin position="52"/>
        <end position="374"/>
    </location>
</feature>
<gene>
    <name evidence="5" type="ORF">Bccel_5313</name>
</gene>
<dbReference type="PANTHER" id="PTHR30480">
    <property type="entry name" value="BETA-HEXOSAMINIDASE-RELATED"/>
    <property type="match status" value="1"/>
</dbReference>
<dbReference type="Pfam" id="PF00933">
    <property type="entry name" value="Glyco_hydro_3"/>
    <property type="match status" value="1"/>
</dbReference>
<dbReference type="InterPro" id="IPR001764">
    <property type="entry name" value="Glyco_hydro_3_N"/>
</dbReference>
<dbReference type="PANTHER" id="PTHR30480:SF16">
    <property type="entry name" value="GLYCOSIDE HYDROLASE FAMILY 3 DOMAIN PROTEIN"/>
    <property type="match status" value="1"/>
</dbReference>
<keyword evidence="3 5" id="KW-0326">Glycosidase</keyword>
<dbReference type="SUPFAM" id="SSF51445">
    <property type="entry name" value="(Trans)glycosidases"/>
    <property type="match status" value="1"/>
</dbReference>
<dbReference type="InterPro" id="IPR036962">
    <property type="entry name" value="Glyco_hydro_3_N_sf"/>
</dbReference>
<dbReference type="PATRIC" id="fig|398512.5.peg.5568"/>
<evidence type="ECO:0000259" key="4">
    <source>
        <dbReference type="Pfam" id="PF00933"/>
    </source>
</evidence>
<dbReference type="AlphaFoldDB" id="A0A0L6JVZ2"/>
<sequence length="404" mass="44873">MDRKLVIPIIILIFTFLTSCAHTTLPETTPTVTHKTSTPRSDEIMEKLNKMTLEEKIGQLVMVGVEGKTLDSNIKELVVKHYVGGVILFKKNIKSATQAAAFINSIKEVNSVNKLPIFISVDEEGGRISRMPDEFKKIPSARDIGKKNKENLSFGIGSAIASMIGQMGFNMDFAPVLDINSNPLNKVIDDRALGSEPDIVKRLGVSTMKGLQSKNIIPVVKHFPGHGDTTVDSHKGLPVIDHSLDRLQNFEFIPFAEAIQNDADTVMIAHILMKKIDEKYPASMSYKIVNNILRNNMGFQGVVVTDDLTMGAIEKNFVIDDAAVKSFNAGCDILLVCHGYDKELKVIEALKRAAEDGTISKKRIDESVYRIIQLKVKYGLTDTKNHNVDIRNINREIERVLEKG</sequence>
<organism evidence="5 6">
    <name type="scientific">Pseudobacteroides cellulosolvens ATCC 35603 = DSM 2933</name>
    <dbReference type="NCBI Taxonomy" id="398512"/>
    <lineage>
        <taxon>Bacteria</taxon>
        <taxon>Bacillati</taxon>
        <taxon>Bacillota</taxon>
        <taxon>Clostridia</taxon>
        <taxon>Eubacteriales</taxon>
        <taxon>Oscillospiraceae</taxon>
        <taxon>Pseudobacteroides</taxon>
    </lineage>
</organism>
<proteinExistence type="inferred from homology"/>
<dbReference type="eggNOG" id="COG1472">
    <property type="taxonomic scope" value="Bacteria"/>
</dbReference>
<keyword evidence="2 5" id="KW-0378">Hydrolase</keyword>
<comment type="caution">
    <text evidence="5">The sequence shown here is derived from an EMBL/GenBank/DDBJ whole genome shotgun (WGS) entry which is preliminary data.</text>
</comment>
<dbReference type="GO" id="GO:0005975">
    <property type="term" value="P:carbohydrate metabolic process"/>
    <property type="evidence" value="ECO:0007669"/>
    <property type="project" value="InterPro"/>
</dbReference>